<keyword evidence="5" id="KW-1185">Reference proteome</keyword>
<keyword evidence="1" id="KW-0732">Signal</keyword>
<evidence type="ECO:0000256" key="1">
    <source>
        <dbReference type="SAM" id="SignalP"/>
    </source>
</evidence>
<dbReference type="AlphaFoldDB" id="A0A317U5N5"/>
<dbReference type="EMBL" id="RZGX01000005">
    <property type="protein sequence ID" value="RUR24388.1"/>
    <property type="molecule type" value="Genomic_DNA"/>
</dbReference>
<evidence type="ECO:0000313" key="2">
    <source>
        <dbReference type="EMBL" id="PWY56971.1"/>
    </source>
</evidence>
<evidence type="ECO:0008006" key="6">
    <source>
        <dbReference type="Google" id="ProtNLM"/>
    </source>
</evidence>
<feature type="signal peptide" evidence="1">
    <location>
        <begin position="1"/>
        <end position="24"/>
    </location>
</feature>
<proteinExistence type="predicted"/>
<comment type="caution">
    <text evidence="2">The sequence shown here is derived from an EMBL/GenBank/DDBJ whole genome shotgun (WGS) entry which is preliminary data.</text>
</comment>
<accession>A0A317U5N5</accession>
<organism evidence="2 4">
    <name type="scientific">Legionella qingyii</name>
    <dbReference type="NCBI Taxonomy" id="2184757"/>
    <lineage>
        <taxon>Bacteria</taxon>
        <taxon>Pseudomonadati</taxon>
        <taxon>Pseudomonadota</taxon>
        <taxon>Gammaproteobacteria</taxon>
        <taxon>Legionellales</taxon>
        <taxon>Legionellaceae</taxon>
        <taxon>Legionella</taxon>
    </lineage>
</organism>
<evidence type="ECO:0000313" key="4">
    <source>
        <dbReference type="Proteomes" id="UP000247152"/>
    </source>
</evidence>
<dbReference type="OrthoDB" id="5651290at2"/>
<dbReference type="Proteomes" id="UP000287374">
    <property type="component" value="Unassembled WGS sequence"/>
</dbReference>
<evidence type="ECO:0000313" key="5">
    <source>
        <dbReference type="Proteomes" id="UP000287374"/>
    </source>
</evidence>
<gene>
    <name evidence="2" type="ORF">DGG96_04425</name>
    <name evidence="3" type="ORF">ELY20_04810</name>
</gene>
<dbReference type="EMBL" id="QHJG01000005">
    <property type="protein sequence ID" value="PWY56971.1"/>
    <property type="molecule type" value="Genomic_DNA"/>
</dbReference>
<feature type="chain" id="PRO_5016233921" description="Zinc resistance-associated protein" evidence="1">
    <location>
        <begin position="25"/>
        <end position="148"/>
    </location>
</feature>
<reference evidence="2 4" key="1">
    <citation type="submission" date="2018-05" db="EMBL/GenBank/DDBJ databases">
        <title>Legionella qingyii sp.nov., whole genome shotgun sequence.</title>
        <authorList>
            <person name="Wu H."/>
            <person name="Zhu Q."/>
            <person name="Hu C."/>
        </authorList>
    </citation>
    <scope>NUCLEOTIDE SEQUENCE [LARGE SCALE GENOMIC DNA]</scope>
    <source>
        <strain evidence="2 4">HEB18</strain>
    </source>
</reference>
<name>A0A317U5N5_9GAMM</name>
<reference evidence="3 5" key="2">
    <citation type="submission" date="2018-12" db="EMBL/GenBank/DDBJ databases">
        <title>Legionella sp,whole genome shotgun sequence.</title>
        <authorList>
            <person name="Wu H."/>
        </authorList>
    </citation>
    <scope>NUCLEOTIDE SEQUENCE [LARGE SCALE GENOMIC DNA]</scope>
    <source>
        <strain evidence="3">Km489</strain>
        <strain evidence="5">km489</strain>
    </source>
</reference>
<sequence>MNMKRFLLVNSLAFSVLSTSIAIAQPVVSSATVSINQTDHYRQHVGKLLTPEQRSELAKIKKNLREQMAPLVKEKRALSMQIRGKLATPNAKWSDISSLVEKRNRVHAKISTLWAQTQFQTYQKLGVLLPVHHGHHCRLQNKNFAKKS</sequence>
<evidence type="ECO:0000313" key="3">
    <source>
        <dbReference type="EMBL" id="RUR24388.1"/>
    </source>
</evidence>
<dbReference type="Proteomes" id="UP000247152">
    <property type="component" value="Unassembled WGS sequence"/>
</dbReference>
<dbReference type="RefSeq" id="WP_110141750.1">
    <property type="nucleotide sequence ID" value="NZ_QHJG01000005.1"/>
</dbReference>
<protein>
    <recommendedName>
        <fullName evidence="6">Zinc resistance-associated protein</fullName>
    </recommendedName>
</protein>
<dbReference type="Gene3D" id="1.20.120.1490">
    <property type="match status" value="1"/>
</dbReference>